<evidence type="ECO:0000256" key="4">
    <source>
        <dbReference type="ARBA" id="ARBA00022840"/>
    </source>
</evidence>
<feature type="compositionally biased region" description="Basic and acidic residues" evidence="6">
    <location>
        <begin position="399"/>
        <end position="412"/>
    </location>
</feature>
<evidence type="ECO:0000256" key="5">
    <source>
        <dbReference type="PROSITE-ProRule" id="PRU10141"/>
    </source>
</evidence>
<dbReference type="PROSITE" id="PS50011">
    <property type="entry name" value="PROTEIN_KINASE_DOM"/>
    <property type="match status" value="1"/>
</dbReference>
<dbReference type="PROSITE" id="PS00107">
    <property type="entry name" value="PROTEIN_KINASE_ATP"/>
    <property type="match status" value="1"/>
</dbReference>
<dbReference type="Gene3D" id="1.10.510.10">
    <property type="entry name" value="Transferase(Phosphotransferase) domain 1"/>
    <property type="match status" value="1"/>
</dbReference>
<evidence type="ECO:0000259" key="8">
    <source>
        <dbReference type="PROSITE" id="PS50011"/>
    </source>
</evidence>
<keyword evidence="3" id="KW-0418">Kinase</keyword>
<feature type="compositionally biased region" description="Low complexity" evidence="6">
    <location>
        <begin position="326"/>
        <end position="336"/>
    </location>
</feature>
<keyword evidence="2 5" id="KW-0547">Nucleotide-binding</keyword>
<dbReference type="CDD" id="cd14014">
    <property type="entry name" value="STKc_PknB_like"/>
    <property type="match status" value="1"/>
</dbReference>
<dbReference type="InterPro" id="IPR008271">
    <property type="entry name" value="Ser/Thr_kinase_AS"/>
</dbReference>
<dbReference type="SUPFAM" id="SSF56112">
    <property type="entry name" value="Protein kinase-like (PK-like)"/>
    <property type="match status" value="1"/>
</dbReference>
<proteinExistence type="predicted"/>
<keyword evidence="10" id="KW-1185">Reference proteome</keyword>
<name>A0A7W9Q1I4_9ACTN</name>
<organism evidence="9 10">
    <name type="scientific">Streptomyces echinatus</name>
    <dbReference type="NCBI Taxonomy" id="67293"/>
    <lineage>
        <taxon>Bacteria</taxon>
        <taxon>Bacillati</taxon>
        <taxon>Actinomycetota</taxon>
        <taxon>Actinomycetes</taxon>
        <taxon>Kitasatosporales</taxon>
        <taxon>Streptomycetaceae</taxon>
        <taxon>Streptomyces</taxon>
    </lineage>
</organism>
<protein>
    <recommendedName>
        <fullName evidence="8">Protein kinase domain-containing protein</fullName>
    </recommendedName>
</protein>
<sequence length="559" mass="58281">MRPVEATDPAAVGGYPILARLGAGGMGQVYLSRTTAGRPLALKTVRPDLAEAPDFEARFAREVRNSDLVRSPFTVSVIDFSPPGHRPQWLATEYVPAPALAEWVAAHGPLPPVTLRALAGELAAAVAAVHACSLTHRDIKPSNILLGREQPMLIDFGIARAADDSRHTHSGGVIGSPGYLAPEQISRGIVTEAGDVFSLGCVLVFAATGRSPFQHPGEEVSAASLLYRIVHEPAHLGALPPELLPVVRRCLAKQPEQRPTSRELTDLLPRRSGSAWSQTLPPGLHDELATREAEVARLVTAPTVMAPTAATVPPPPARTATPPPVGGTAPPLAAAAGPGGAFGPPPSPGPRPSGPMGVSSAAIGTRQPATSTSRTWWIAAAAAATVVAALVALLHPFDGREDRGRTDTKEGGRPTPSISATVSTLPPRWTGVWIGTGPGNPRADGRLTPRTTSFRVTLTLHTAAVGELAGKQVSNVTEADTEREVGCTEALELRGVRGTTATLEAVTSHPTDRAASLLTCEKGHVYVVELSDDNVMNLGEEGAQSAGAPSRLHHRPGTR</sequence>
<dbReference type="Pfam" id="PF00069">
    <property type="entry name" value="Pkinase"/>
    <property type="match status" value="1"/>
</dbReference>
<dbReference type="InterPro" id="IPR000719">
    <property type="entry name" value="Prot_kinase_dom"/>
</dbReference>
<dbReference type="RefSeq" id="WP_184973764.1">
    <property type="nucleotide sequence ID" value="NZ_BAAAWF010000045.1"/>
</dbReference>
<comment type="caution">
    <text evidence="9">The sequence shown here is derived from an EMBL/GenBank/DDBJ whole genome shotgun (WGS) entry which is preliminary data.</text>
</comment>
<feature type="compositionally biased region" description="Pro residues" evidence="6">
    <location>
        <begin position="312"/>
        <end position="325"/>
    </location>
</feature>
<feature type="transmembrane region" description="Helical" evidence="7">
    <location>
        <begin position="376"/>
        <end position="395"/>
    </location>
</feature>
<keyword evidence="7" id="KW-0472">Membrane</keyword>
<feature type="region of interest" description="Disordered" evidence="6">
    <location>
        <begin position="306"/>
        <end position="367"/>
    </location>
</feature>
<keyword evidence="7" id="KW-1133">Transmembrane helix</keyword>
<feature type="domain" description="Protein kinase" evidence="8">
    <location>
        <begin position="15"/>
        <end position="271"/>
    </location>
</feature>
<feature type="region of interest" description="Disordered" evidence="6">
    <location>
        <begin position="254"/>
        <end position="282"/>
    </location>
</feature>
<feature type="binding site" evidence="5">
    <location>
        <position position="43"/>
    </location>
    <ligand>
        <name>ATP</name>
        <dbReference type="ChEBI" id="CHEBI:30616"/>
    </ligand>
</feature>
<dbReference type="EMBL" id="JACHJK010000019">
    <property type="protein sequence ID" value="MBB5931913.1"/>
    <property type="molecule type" value="Genomic_DNA"/>
</dbReference>
<evidence type="ECO:0000313" key="10">
    <source>
        <dbReference type="Proteomes" id="UP000585836"/>
    </source>
</evidence>
<dbReference type="GO" id="GO:0005524">
    <property type="term" value="F:ATP binding"/>
    <property type="evidence" value="ECO:0007669"/>
    <property type="project" value="UniProtKB-UniRule"/>
</dbReference>
<feature type="region of interest" description="Disordered" evidence="6">
    <location>
        <begin position="399"/>
        <end position="448"/>
    </location>
</feature>
<dbReference type="Gene3D" id="3.30.200.20">
    <property type="entry name" value="Phosphorylase Kinase, domain 1"/>
    <property type="match status" value="1"/>
</dbReference>
<feature type="region of interest" description="Disordered" evidence="6">
    <location>
        <begin position="540"/>
        <end position="559"/>
    </location>
</feature>
<dbReference type="PANTHER" id="PTHR43289">
    <property type="entry name" value="MITOGEN-ACTIVATED PROTEIN KINASE KINASE KINASE 20-RELATED"/>
    <property type="match status" value="1"/>
</dbReference>
<dbReference type="SMART" id="SM00220">
    <property type="entry name" value="S_TKc"/>
    <property type="match status" value="1"/>
</dbReference>
<dbReference type="PROSITE" id="PS00108">
    <property type="entry name" value="PROTEIN_KINASE_ST"/>
    <property type="match status" value="1"/>
</dbReference>
<dbReference type="AlphaFoldDB" id="A0A7W9Q1I4"/>
<reference evidence="9 10" key="1">
    <citation type="submission" date="2020-08" db="EMBL/GenBank/DDBJ databases">
        <title>Genomic Encyclopedia of Type Strains, Phase III (KMG-III): the genomes of soil and plant-associated and newly described type strains.</title>
        <authorList>
            <person name="Whitman W."/>
        </authorList>
    </citation>
    <scope>NUCLEOTIDE SEQUENCE [LARGE SCALE GENOMIC DNA]</scope>
    <source>
        <strain evidence="9 10">CECT 3313</strain>
    </source>
</reference>
<dbReference type="PANTHER" id="PTHR43289:SF34">
    <property type="entry name" value="SERINE_THREONINE-PROTEIN KINASE YBDM-RELATED"/>
    <property type="match status" value="1"/>
</dbReference>
<keyword evidence="4 5" id="KW-0067">ATP-binding</keyword>
<dbReference type="GO" id="GO:0004674">
    <property type="term" value="F:protein serine/threonine kinase activity"/>
    <property type="evidence" value="ECO:0007669"/>
    <property type="project" value="TreeGrafter"/>
</dbReference>
<evidence type="ECO:0000256" key="2">
    <source>
        <dbReference type="ARBA" id="ARBA00022741"/>
    </source>
</evidence>
<evidence type="ECO:0000313" key="9">
    <source>
        <dbReference type="EMBL" id="MBB5931913.1"/>
    </source>
</evidence>
<evidence type="ECO:0000256" key="3">
    <source>
        <dbReference type="ARBA" id="ARBA00022777"/>
    </source>
</evidence>
<evidence type="ECO:0000256" key="7">
    <source>
        <dbReference type="SAM" id="Phobius"/>
    </source>
</evidence>
<evidence type="ECO:0000256" key="1">
    <source>
        <dbReference type="ARBA" id="ARBA00022679"/>
    </source>
</evidence>
<dbReference type="InterPro" id="IPR017441">
    <property type="entry name" value="Protein_kinase_ATP_BS"/>
</dbReference>
<keyword evidence="7" id="KW-0812">Transmembrane</keyword>
<feature type="compositionally biased region" description="Basic and acidic residues" evidence="6">
    <location>
        <begin position="255"/>
        <end position="269"/>
    </location>
</feature>
<dbReference type="InterPro" id="IPR011009">
    <property type="entry name" value="Kinase-like_dom_sf"/>
</dbReference>
<keyword evidence="1" id="KW-0808">Transferase</keyword>
<dbReference type="Proteomes" id="UP000585836">
    <property type="component" value="Unassembled WGS sequence"/>
</dbReference>
<gene>
    <name evidence="9" type="ORF">FHS34_007422</name>
</gene>
<evidence type="ECO:0000256" key="6">
    <source>
        <dbReference type="SAM" id="MobiDB-lite"/>
    </source>
</evidence>
<feature type="compositionally biased region" description="Pro residues" evidence="6">
    <location>
        <begin position="343"/>
        <end position="353"/>
    </location>
</feature>
<accession>A0A7W9Q1I4</accession>